<keyword evidence="5" id="KW-0540">Nuclease</keyword>
<organism evidence="12 13">
    <name type="scientific">Ectocarpus siliculosus</name>
    <name type="common">Brown alga</name>
    <name type="synonym">Conferva siliculosa</name>
    <dbReference type="NCBI Taxonomy" id="2880"/>
    <lineage>
        <taxon>Eukaryota</taxon>
        <taxon>Sar</taxon>
        <taxon>Stramenopiles</taxon>
        <taxon>Ochrophyta</taxon>
        <taxon>PX clade</taxon>
        <taxon>Phaeophyceae</taxon>
        <taxon>Ectocarpales</taxon>
        <taxon>Ectocarpaceae</taxon>
        <taxon>Ectocarpus</taxon>
    </lineage>
</organism>
<dbReference type="SUPFAM" id="SSF53098">
    <property type="entry name" value="Ribonuclease H-like"/>
    <property type="match status" value="1"/>
</dbReference>
<evidence type="ECO:0000256" key="6">
    <source>
        <dbReference type="ARBA" id="ARBA00022801"/>
    </source>
</evidence>
<keyword evidence="13" id="KW-1185">Reference proteome</keyword>
<keyword evidence="6" id="KW-0378">Hydrolase</keyword>
<protein>
    <recommendedName>
        <fullName evidence="3">RNA exonuclease 4</fullName>
    </recommendedName>
</protein>
<evidence type="ECO:0000256" key="5">
    <source>
        <dbReference type="ARBA" id="ARBA00022722"/>
    </source>
</evidence>
<dbReference type="OrthoDB" id="16516at2759"/>
<dbReference type="PANTHER" id="PTHR12801:SF45">
    <property type="entry name" value="RNA EXONUCLEASE 4"/>
    <property type="match status" value="1"/>
</dbReference>
<dbReference type="AlphaFoldDB" id="D8LAZ6"/>
<comment type="subcellular location">
    <subcellularLocation>
        <location evidence="1">Nucleus</location>
    </subcellularLocation>
</comment>
<feature type="region of interest" description="Disordered" evidence="10">
    <location>
        <begin position="27"/>
        <end position="86"/>
    </location>
</feature>
<evidence type="ECO:0000259" key="11">
    <source>
        <dbReference type="SMART" id="SM00479"/>
    </source>
</evidence>
<dbReference type="InParanoid" id="D8LAZ6"/>
<dbReference type="GO" id="GO:0008408">
    <property type="term" value="F:3'-5' exonuclease activity"/>
    <property type="evidence" value="ECO:0007669"/>
    <property type="project" value="InterPro"/>
</dbReference>
<proteinExistence type="inferred from homology"/>
<dbReference type="Proteomes" id="UP000002630">
    <property type="component" value="Linkage Group LG01"/>
</dbReference>
<dbReference type="CDD" id="cd06144">
    <property type="entry name" value="REX4_like"/>
    <property type="match status" value="1"/>
</dbReference>
<evidence type="ECO:0000313" key="13">
    <source>
        <dbReference type="Proteomes" id="UP000002630"/>
    </source>
</evidence>
<evidence type="ECO:0000256" key="2">
    <source>
        <dbReference type="ARBA" id="ARBA00010489"/>
    </source>
</evidence>
<name>D8LAZ6_ECTSI</name>
<keyword evidence="8" id="KW-0539">Nucleus</keyword>
<dbReference type="STRING" id="2880.D8LAZ6"/>
<dbReference type="InterPro" id="IPR012337">
    <property type="entry name" value="RNaseH-like_sf"/>
</dbReference>
<comment type="similarity">
    <text evidence="2">Belongs to the REXO4 family.</text>
</comment>
<feature type="domain" description="Exonuclease" evidence="11">
    <location>
        <begin position="272"/>
        <end position="438"/>
    </location>
</feature>
<dbReference type="EMBL" id="FN647682">
    <property type="protein sequence ID" value="CBN76505.1"/>
    <property type="molecule type" value="Genomic_DNA"/>
</dbReference>
<evidence type="ECO:0000256" key="1">
    <source>
        <dbReference type="ARBA" id="ARBA00004123"/>
    </source>
</evidence>
<dbReference type="InterPro" id="IPR013520">
    <property type="entry name" value="Ribonucl_H"/>
</dbReference>
<dbReference type="PANTHER" id="PTHR12801">
    <property type="entry name" value="RNA EXONUCLEASE REXO1 / RECO3 FAMILY MEMBER-RELATED"/>
    <property type="match status" value="1"/>
</dbReference>
<evidence type="ECO:0000256" key="8">
    <source>
        <dbReference type="ARBA" id="ARBA00023242"/>
    </source>
</evidence>
<dbReference type="EMBL" id="FN649726">
    <property type="protein sequence ID" value="CBN76505.1"/>
    <property type="molecule type" value="Genomic_DNA"/>
</dbReference>
<evidence type="ECO:0000256" key="9">
    <source>
        <dbReference type="ARBA" id="ARBA00025599"/>
    </source>
</evidence>
<evidence type="ECO:0000256" key="4">
    <source>
        <dbReference type="ARBA" id="ARBA00022552"/>
    </source>
</evidence>
<sequence length="458" mass="47650">MTVKKGSSTAKVASSADTTLWEQLLSRGGGQASAAAAVTTGPARAKSSSRPAVPETAGKATPRSDKLPKKKRKAVASADPKGVGNLHKSNWAMLAAGGGATATAAAVSNGHATTDKSKKKKAKQQGSERPRAEIGSSNSNVMATTTPNFFSVNRNTAVSGSSSTTGVSGKAGKKRIRTAGAGVGIGALTASTNGHAPNHVTGGTREEHPGANKSTKRPRSNVLNLAFQAQKEEAAAAAAAAAAGGAKHTGGVKGRGKRGGSEQALTAAEKAQYVALDCEMVGVGPGGCRSALARCCLVDWDGDTIYDKHVTPNERVTDFRTFVSGVKANHLKGGVRLRQCQEEVAAILKDKVLVGHALTNDLKALMMSHPPRSTRDTATYRPYQKAHGKAGGKLRPRSLKLLSQEHLDRPIQTGQHNPAEDAKAAMDLYKLARFEWEKSLSAAGKMRGRKSFVDQQGP</sequence>
<dbReference type="Gene3D" id="3.30.420.10">
    <property type="entry name" value="Ribonuclease H-like superfamily/Ribonuclease H"/>
    <property type="match status" value="1"/>
</dbReference>
<dbReference type="eggNOG" id="KOG2249">
    <property type="taxonomic scope" value="Eukaryota"/>
</dbReference>
<evidence type="ECO:0000313" key="12">
    <source>
        <dbReference type="EMBL" id="CBN76505.1"/>
    </source>
</evidence>
<evidence type="ECO:0000256" key="7">
    <source>
        <dbReference type="ARBA" id="ARBA00022839"/>
    </source>
</evidence>
<dbReference type="GO" id="GO:0006364">
    <property type="term" value="P:rRNA processing"/>
    <property type="evidence" value="ECO:0007669"/>
    <property type="project" value="UniProtKB-KW"/>
</dbReference>
<comment type="function">
    <text evidence="9">Exoribonuclease involved in ribosome biosynthesis. Involved in the processing of ITS1, the internal transcribed spacer localized between the 18S and 5.8S rRNAs.</text>
</comment>
<keyword evidence="7" id="KW-0269">Exonuclease</keyword>
<dbReference type="GO" id="GO:0003676">
    <property type="term" value="F:nucleic acid binding"/>
    <property type="evidence" value="ECO:0007669"/>
    <property type="project" value="InterPro"/>
</dbReference>
<feature type="compositionally biased region" description="Low complexity" evidence="10">
    <location>
        <begin position="32"/>
        <end position="45"/>
    </location>
</feature>
<dbReference type="FunFam" id="3.30.420.10:FF:000007">
    <property type="entry name" value="Interferon-stimulated exonuclease gene 20"/>
    <property type="match status" value="1"/>
</dbReference>
<dbReference type="InterPro" id="IPR037431">
    <property type="entry name" value="REX4_DEDDh_dom"/>
</dbReference>
<gene>
    <name evidence="12" type="ORF">Esi_0000_0116</name>
</gene>
<accession>D8LAZ6</accession>
<evidence type="ECO:0000256" key="3">
    <source>
        <dbReference type="ARBA" id="ARBA00016937"/>
    </source>
</evidence>
<keyword evidence="4" id="KW-0698">rRNA processing</keyword>
<dbReference type="SMART" id="SM00479">
    <property type="entry name" value="EXOIII"/>
    <property type="match status" value="1"/>
</dbReference>
<evidence type="ECO:0000256" key="10">
    <source>
        <dbReference type="SAM" id="MobiDB-lite"/>
    </source>
</evidence>
<dbReference type="InterPro" id="IPR036397">
    <property type="entry name" value="RNaseH_sf"/>
</dbReference>
<dbReference type="InterPro" id="IPR047021">
    <property type="entry name" value="REXO1/3/4-like"/>
</dbReference>
<feature type="region of interest" description="Disordered" evidence="10">
    <location>
        <begin position="100"/>
        <end position="142"/>
    </location>
</feature>
<reference evidence="12 13" key="1">
    <citation type="journal article" date="2010" name="Nature">
        <title>The Ectocarpus genome and the independent evolution of multicellularity in brown algae.</title>
        <authorList>
            <person name="Cock J.M."/>
            <person name="Sterck L."/>
            <person name="Rouze P."/>
            <person name="Scornet D."/>
            <person name="Allen A.E."/>
            <person name="Amoutzias G."/>
            <person name="Anthouard V."/>
            <person name="Artiguenave F."/>
            <person name="Aury J.M."/>
            <person name="Badger J.H."/>
            <person name="Beszteri B."/>
            <person name="Billiau K."/>
            <person name="Bonnet E."/>
            <person name="Bothwell J.H."/>
            <person name="Bowler C."/>
            <person name="Boyen C."/>
            <person name="Brownlee C."/>
            <person name="Carrano C.J."/>
            <person name="Charrier B."/>
            <person name="Cho G.Y."/>
            <person name="Coelho S.M."/>
            <person name="Collen J."/>
            <person name="Corre E."/>
            <person name="Da Silva C."/>
            <person name="Delage L."/>
            <person name="Delaroque N."/>
            <person name="Dittami S.M."/>
            <person name="Doulbeau S."/>
            <person name="Elias M."/>
            <person name="Farnham G."/>
            <person name="Gachon C.M."/>
            <person name="Gschloessl B."/>
            <person name="Heesch S."/>
            <person name="Jabbari K."/>
            <person name="Jubin C."/>
            <person name="Kawai H."/>
            <person name="Kimura K."/>
            <person name="Kloareg B."/>
            <person name="Kupper F.C."/>
            <person name="Lang D."/>
            <person name="Le Bail A."/>
            <person name="Leblanc C."/>
            <person name="Lerouge P."/>
            <person name="Lohr M."/>
            <person name="Lopez P.J."/>
            <person name="Martens C."/>
            <person name="Maumus F."/>
            <person name="Michel G."/>
            <person name="Miranda-Saavedra D."/>
            <person name="Morales J."/>
            <person name="Moreau H."/>
            <person name="Motomura T."/>
            <person name="Nagasato C."/>
            <person name="Napoli C.A."/>
            <person name="Nelson D.R."/>
            <person name="Nyvall-Collen P."/>
            <person name="Peters A.F."/>
            <person name="Pommier C."/>
            <person name="Potin P."/>
            <person name="Poulain J."/>
            <person name="Quesneville H."/>
            <person name="Read B."/>
            <person name="Rensing S.A."/>
            <person name="Ritter A."/>
            <person name="Rousvoal S."/>
            <person name="Samanta M."/>
            <person name="Samson G."/>
            <person name="Schroeder D.C."/>
            <person name="Segurens B."/>
            <person name="Strittmatter M."/>
            <person name="Tonon T."/>
            <person name="Tregear J.W."/>
            <person name="Valentin K."/>
            <person name="von Dassow P."/>
            <person name="Yamagishi T."/>
            <person name="Van de Peer Y."/>
            <person name="Wincker P."/>
        </authorList>
    </citation>
    <scope>NUCLEOTIDE SEQUENCE [LARGE SCALE GENOMIC DNA]</scope>
    <source>
        <strain evidence="13">Ec32 / CCAP1310/4</strain>
    </source>
</reference>
<dbReference type="GO" id="GO:0005634">
    <property type="term" value="C:nucleus"/>
    <property type="evidence" value="ECO:0007669"/>
    <property type="project" value="UniProtKB-SubCell"/>
</dbReference>
<dbReference type="Pfam" id="PF00929">
    <property type="entry name" value="RNase_T"/>
    <property type="match status" value="1"/>
</dbReference>
<feature type="region of interest" description="Disordered" evidence="10">
    <location>
        <begin position="188"/>
        <end position="220"/>
    </location>
</feature>